<evidence type="ECO:0000313" key="6">
    <source>
        <dbReference type="EMBL" id="MBB5842818.1"/>
    </source>
</evidence>
<feature type="domain" description="Luciferase-like" evidence="5">
    <location>
        <begin position="41"/>
        <end position="352"/>
    </location>
</feature>
<dbReference type="EC" id="1.14.14.5" evidence="6"/>
<gene>
    <name evidence="6" type="ORF">HD599_001141</name>
</gene>
<evidence type="ECO:0000256" key="4">
    <source>
        <dbReference type="ARBA" id="ARBA00023033"/>
    </source>
</evidence>
<keyword evidence="4 6" id="KW-0503">Monooxygenase</keyword>
<protein>
    <submittedName>
        <fullName evidence="6">Alkanesulfonate monooxygenase</fullName>
        <ecNumber evidence="6">1.14.14.5</ecNumber>
    </submittedName>
</protein>
<dbReference type="InterPro" id="IPR036661">
    <property type="entry name" value="Luciferase-like_sf"/>
</dbReference>
<keyword evidence="2" id="KW-0288">FMN</keyword>
<accession>A0A841AKE6</accession>
<sequence>MSTHGGGHEGIALHWYLPTAGESRSFQNGGTNVHVPVELQTDAGFRAPSLSYLSQVALGLEETGFESVLVPTGSYCEDPWVVASALVARTSTLRFLVALHPRTTTPALTAHQAASFQRLSGGRLALNVVTGEPGAEARRHGDTGDKTAQYKRTDEFLSVVRALGAGETVDVVGEYYSVEGATIASARRPAPAVAPEVWFGGSSDQALPVAGAHADVYLSWLEPLDQLAEKIDRVRSAAAAFGREPRFGVRSWVLARETDDEAFAAAEDHLAGLDDQRLAATRPLLLGRQSVGQQRGQALLEHADHRDPQSLRIARNLWGGFGLLAGGPALGFVGGYAAIADRFEEFAALGVTDFILSGFPNLEESRWVGEGIIPELRRRGLSRH</sequence>
<comment type="caution">
    <text evidence="6">The sequence shown here is derived from an EMBL/GenBank/DDBJ whole genome shotgun (WGS) entry which is preliminary data.</text>
</comment>
<evidence type="ECO:0000259" key="5">
    <source>
        <dbReference type="Pfam" id="PF00296"/>
    </source>
</evidence>
<keyword evidence="7" id="KW-1185">Reference proteome</keyword>
<evidence type="ECO:0000256" key="1">
    <source>
        <dbReference type="ARBA" id="ARBA00022630"/>
    </source>
</evidence>
<dbReference type="Pfam" id="PF00296">
    <property type="entry name" value="Bac_luciferase"/>
    <property type="match status" value="1"/>
</dbReference>
<dbReference type="EMBL" id="JACHMJ010000001">
    <property type="protein sequence ID" value="MBB5842818.1"/>
    <property type="molecule type" value="Genomic_DNA"/>
</dbReference>
<name>A0A841AKE6_9MICO</name>
<dbReference type="SUPFAM" id="SSF51679">
    <property type="entry name" value="Bacterial luciferase-like"/>
    <property type="match status" value="1"/>
</dbReference>
<keyword evidence="3 6" id="KW-0560">Oxidoreductase</keyword>
<dbReference type="GO" id="GO:0046306">
    <property type="term" value="P:alkanesulfonate catabolic process"/>
    <property type="evidence" value="ECO:0007669"/>
    <property type="project" value="TreeGrafter"/>
</dbReference>
<dbReference type="RefSeq" id="WP_184234531.1">
    <property type="nucleotide sequence ID" value="NZ_JACHMJ010000001.1"/>
</dbReference>
<dbReference type="InterPro" id="IPR011251">
    <property type="entry name" value="Luciferase-like_dom"/>
</dbReference>
<dbReference type="Proteomes" id="UP000536685">
    <property type="component" value="Unassembled WGS sequence"/>
</dbReference>
<reference evidence="6 7" key="1">
    <citation type="submission" date="2020-08" db="EMBL/GenBank/DDBJ databases">
        <title>Sequencing the genomes of 1000 actinobacteria strains.</title>
        <authorList>
            <person name="Klenk H.-P."/>
        </authorList>
    </citation>
    <scope>NUCLEOTIDE SEQUENCE [LARGE SCALE GENOMIC DNA]</scope>
    <source>
        <strain evidence="6 7">DSM 105784</strain>
    </source>
</reference>
<dbReference type="PANTHER" id="PTHR42847">
    <property type="entry name" value="ALKANESULFONATE MONOOXYGENASE"/>
    <property type="match status" value="1"/>
</dbReference>
<dbReference type="AlphaFoldDB" id="A0A841AKE6"/>
<keyword evidence="1" id="KW-0285">Flavoprotein</keyword>
<proteinExistence type="predicted"/>
<evidence type="ECO:0000313" key="7">
    <source>
        <dbReference type="Proteomes" id="UP000536685"/>
    </source>
</evidence>
<dbReference type="GO" id="GO:0008726">
    <property type="term" value="F:alkanesulfonate monooxygenase activity"/>
    <property type="evidence" value="ECO:0007669"/>
    <property type="project" value="UniProtKB-EC"/>
</dbReference>
<evidence type="ECO:0000256" key="2">
    <source>
        <dbReference type="ARBA" id="ARBA00022643"/>
    </source>
</evidence>
<dbReference type="PANTHER" id="PTHR42847:SF4">
    <property type="entry name" value="ALKANESULFONATE MONOOXYGENASE-RELATED"/>
    <property type="match status" value="1"/>
</dbReference>
<organism evidence="6 7">
    <name type="scientific">Conyzicola lurida</name>
    <dbReference type="NCBI Taxonomy" id="1172621"/>
    <lineage>
        <taxon>Bacteria</taxon>
        <taxon>Bacillati</taxon>
        <taxon>Actinomycetota</taxon>
        <taxon>Actinomycetes</taxon>
        <taxon>Micrococcales</taxon>
        <taxon>Microbacteriaceae</taxon>
        <taxon>Conyzicola</taxon>
    </lineage>
</organism>
<evidence type="ECO:0000256" key="3">
    <source>
        <dbReference type="ARBA" id="ARBA00023002"/>
    </source>
</evidence>
<dbReference type="Gene3D" id="3.20.20.30">
    <property type="entry name" value="Luciferase-like domain"/>
    <property type="match status" value="1"/>
</dbReference>
<dbReference type="InterPro" id="IPR050172">
    <property type="entry name" value="SsuD_RutA_monooxygenase"/>
</dbReference>
<dbReference type="CDD" id="cd01094">
    <property type="entry name" value="Alkanesulfonate_monoxygenase"/>
    <property type="match status" value="1"/>
</dbReference>